<comment type="caution">
    <text evidence="1">The sequence shown here is derived from an EMBL/GenBank/DDBJ whole genome shotgun (WGS) entry which is preliminary data.</text>
</comment>
<keyword evidence="2" id="KW-1185">Reference proteome</keyword>
<protein>
    <submittedName>
        <fullName evidence="1">Unnamed protein product</fullName>
    </submittedName>
</protein>
<sequence>MCTPHTGNPSGDAGTLLATMESVTDGSSVVCLAPSWDLSTWPGITFDCLSLRNNARIRETKLGLGVETGIGPYTLRYFSSWHIPERPWVLPKCL</sequence>
<accession>A0A9W6YBS0</accession>
<proteinExistence type="predicted"/>
<name>A0A9W6YBS0_9STRA</name>
<dbReference type="EMBL" id="BSXT01005059">
    <property type="protein sequence ID" value="GMF59552.1"/>
    <property type="molecule type" value="Genomic_DNA"/>
</dbReference>
<dbReference type="Proteomes" id="UP001165121">
    <property type="component" value="Unassembled WGS sequence"/>
</dbReference>
<evidence type="ECO:0000313" key="2">
    <source>
        <dbReference type="Proteomes" id="UP001165121"/>
    </source>
</evidence>
<dbReference type="AlphaFoldDB" id="A0A9W6YBS0"/>
<reference evidence="1" key="1">
    <citation type="submission" date="2023-04" db="EMBL/GenBank/DDBJ databases">
        <title>Phytophthora fragariaefolia NBRC 109709.</title>
        <authorList>
            <person name="Ichikawa N."/>
            <person name="Sato H."/>
            <person name="Tonouchi N."/>
        </authorList>
    </citation>
    <scope>NUCLEOTIDE SEQUENCE</scope>
    <source>
        <strain evidence="1">NBRC 109709</strain>
    </source>
</reference>
<evidence type="ECO:0000313" key="1">
    <source>
        <dbReference type="EMBL" id="GMF59552.1"/>
    </source>
</evidence>
<organism evidence="1 2">
    <name type="scientific">Phytophthora fragariaefolia</name>
    <dbReference type="NCBI Taxonomy" id="1490495"/>
    <lineage>
        <taxon>Eukaryota</taxon>
        <taxon>Sar</taxon>
        <taxon>Stramenopiles</taxon>
        <taxon>Oomycota</taxon>
        <taxon>Peronosporomycetes</taxon>
        <taxon>Peronosporales</taxon>
        <taxon>Peronosporaceae</taxon>
        <taxon>Phytophthora</taxon>
    </lineage>
</organism>
<gene>
    <name evidence="1" type="ORF">Pfra01_002575200</name>
</gene>